<dbReference type="Pfam" id="PF01185">
    <property type="entry name" value="Hydrophobin"/>
    <property type="match status" value="1"/>
</dbReference>
<dbReference type="Proteomes" id="UP000620124">
    <property type="component" value="Unassembled WGS sequence"/>
</dbReference>
<comment type="similarity">
    <text evidence="2 7">Belongs to the fungal hydrophobin family.</text>
</comment>
<feature type="signal peptide" evidence="7">
    <location>
        <begin position="1"/>
        <end position="20"/>
    </location>
</feature>
<evidence type="ECO:0000256" key="5">
    <source>
        <dbReference type="ARBA" id="ARBA00023157"/>
    </source>
</evidence>
<dbReference type="InterPro" id="IPR001338">
    <property type="entry name" value="Class_I_Hydrophobin"/>
</dbReference>
<dbReference type="CDD" id="cd23507">
    <property type="entry name" value="hydrophobin_I"/>
    <property type="match status" value="1"/>
</dbReference>
<evidence type="ECO:0000256" key="7">
    <source>
        <dbReference type="RuleBase" id="RU365009"/>
    </source>
</evidence>
<dbReference type="GO" id="GO:0005199">
    <property type="term" value="F:structural constituent of cell wall"/>
    <property type="evidence" value="ECO:0007669"/>
    <property type="project" value="InterPro"/>
</dbReference>
<evidence type="ECO:0000256" key="1">
    <source>
        <dbReference type="ARBA" id="ARBA00004191"/>
    </source>
</evidence>
<keyword evidence="5 7" id="KW-1015">Disulfide bond</keyword>
<evidence type="ECO:0000256" key="2">
    <source>
        <dbReference type="ARBA" id="ARBA00010446"/>
    </source>
</evidence>
<comment type="subunit">
    <text evidence="6">Self-assembles to form functional amyloid fibrils called rodlets. Self-assembly into fibrillar rodlets occurs spontaneously at hydrophobic:hydrophilic interfaces and the rodlets further associate laterally to form amphipathic monolayers.</text>
</comment>
<protein>
    <recommendedName>
        <fullName evidence="7">Hydrophobin</fullName>
    </recommendedName>
</protein>
<keyword evidence="9" id="KW-1185">Reference proteome</keyword>
<organism evidence="8 9">
    <name type="scientific">Mycena venus</name>
    <dbReference type="NCBI Taxonomy" id="2733690"/>
    <lineage>
        <taxon>Eukaryota</taxon>
        <taxon>Fungi</taxon>
        <taxon>Dikarya</taxon>
        <taxon>Basidiomycota</taxon>
        <taxon>Agaricomycotina</taxon>
        <taxon>Agaricomycetes</taxon>
        <taxon>Agaricomycetidae</taxon>
        <taxon>Agaricales</taxon>
        <taxon>Marasmiineae</taxon>
        <taxon>Mycenaceae</taxon>
        <taxon>Mycena</taxon>
    </lineage>
</organism>
<evidence type="ECO:0000256" key="3">
    <source>
        <dbReference type="ARBA" id="ARBA00022512"/>
    </source>
</evidence>
<accession>A0A8H6YRI8</accession>
<feature type="chain" id="PRO_5034337907" description="Hydrophobin" evidence="7">
    <location>
        <begin position="21"/>
        <end position="68"/>
    </location>
</feature>
<evidence type="ECO:0000256" key="6">
    <source>
        <dbReference type="ARBA" id="ARBA00093546"/>
    </source>
</evidence>
<evidence type="ECO:0000313" key="8">
    <source>
        <dbReference type="EMBL" id="KAF7365913.1"/>
    </source>
</evidence>
<keyword evidence="3 7" id="KW-0134">Cell wall</keyword>
<keyword evidence="4 7" id="KW-0964">Secreted</keyword>
<evidence type="ECO:0000256" key="4">
    <source>
        <dbReference type="ARBA" id="ARBA00022525"/>
    </source>
</evidence>
<proteinExistence type="inferred from homology"/>
<reference evidence="8" key="1">
    <citation type="submission" date="2020-05" db="EMBL/GenBank/DDBJ databases">
        <title>Mycena genomes resolve the evolution of fungal bioluminescence.</title>
        <authorList>
            <person name="Tsai I.J."/>
        </authorList>
    </citation>
    <scope>NUCLEOTIDE SEQUENCE</scope>
    <source>
        <strain evidence="8">CCC161011</strain>
    </source>
</reference>
<gene>
    <name evidence="8" type="ORF">MVEN_00466400</name>
</gene>
<keyword evidence="7" id="KW-0732">Signal</keyword>
<sequence>MLSRLSCAILLASFLAGTLGAPQSTEPISSCTTGPIQCCDTVEEASSSEVTAILASLGIVLQDLDVLV</sequence>
<name>A0A8H6YRI8_9AGAR</name>
<dbReference type="EMBL" id="JACAZI010000003">
    <property type="protein sequence ID" value="KAF7365913.1"/>
    <property type="molecule type" value="Genomic_DNA"/>
</dbReference>
<comment type="caution">
    <text evidence="8">The sequence shown here is derived from an EMBL/GenBank/DDBJ whole genome shotgun (WGS) entry which is preliminary data.</text>
</comment>
<dbReference type="AlphaFoldDB" id="A0A8H6YRI8"/>
<evidence type="ECO:0000313" key="9">
    <source>
        <dbReference type="Proteomes" id="UP000620124"/>
    </source>
</evidence>
<comment type="subcellular location">
    <subcellularLocation>
        <location evidence="1 7">Secreted</location>
        <location evidence="1 7">Cell wall</location>
    </subcellularLocation>
</comment>
<dbReference type="OrthoDB" id="4225815at2759"/>
<dbReference type="GO" id="GO:0009277">
    <property type="term" value="C:fungal-type cell wall"/>
    <property type="evidence" value="ECO:0007669"/>
    <property type="project" value="InterPro"/>
</dbReference>